<dbReference type="eggNOG" id="ENOG502S3EI">
    <property type="taxonomic scope" value="Eukaryota"/>
</dbReference>
<dbReference type="HOGENOM" id="CLU_078333_0_0_1"/>
<sequence length="334" mass="37754">MARKRKIPVRKHHGIRDPLKQQEQREKKLSKVTNNPPEKTDEQQVSFKFRQFKQLADATKTGKKVKLGAIGKEDKPKPLQTGSKKSSSTVATKATRNIKQFANETDEDYLRRVNRITNASVREAQYEAKYGVNVLRDPKTGEITIQKRPKNEIDELLKQKQKERRAGKGGRKGKQAPKATMDAKTSRELIKRAFKEAKEEVDSEDEQNAPPTEYKRDTFAFGEIVHAPPSLKTLPRKAPQNETVPRPGRKSNLLLKSLLDTAKSQDSKDADGEGSKRSGFPGKAKTTPFKTPTKAQMKGKRKDLPAATRSMLETERNKMVLLYRQLKNKTAADP</sequence>
<feature type="compositionally biased region" description="Basic and acidic residues" evidence="1">
    <location>
        <begin position="184"/>
        <end position="200"/>
    </location>
</feature>
<evidence type="ECO:0000256" key="1">
    <source>
        <dbReference type="SAM" id="MobiDB-lite"/>
    </source>
</evidence>
<dbReference type="InParanoid" id="B3MVS1"/>
<feature type="compositionally biased region" description="Basic and acidic residues" evidence="1">
    <location>
        <begin position="263"/>
        <end position="276"/>
    </location>
</feature>
<dbReference type="Proteomes" id="UP000007801">
    <property type="component" value="Unassembled WGS sequence"/>
</dbReference>
<dbReference type="AlphaFoldDB" id="B3MVS1"/>
<dbReference type="PhylomeDB" id="B3MVS1"/>
<proteinExistence type="predicted"/>
<dbReference type="EMBL" id="CH902625">
    <property type="protein sequence ID" value="EDV35066.1"/>
    <property type="molecule type" value="Genomic_DNA"/>
</dbReference>
<feature type="compositionally biased region" description="Basic residues" evidence="1">
    <location>
        <begin position="1"/>
        <end position="14"/>
    </location>
</feature>
<dbReference type="PANTHER" id="PTHR21838">
    <property type="entry name" value="COILED-COIL DOMAIN-CONTAINING PROTEIN 137"/>
    <property type="match status" value="1"/>
</dbReference>
<dbReference type="OrthoDB" id="5876637at2759"/>
<feature type="compositionally biased region" description="Low complexity" evidence="1">
    <location>
        <begin position="81"/>
        <end position="95"/>
    </location>
</feature>
<protein>
    <recommendedName>
        <fullName evidence="4">CG8326-PA</fullName>
    </recommendedName>
</protein>
<keyword evidence="3" id="KW-1185">Reference proteome</keyword>
<dbReference type="InterPro" id="IPR026680">
    <property type="entry name" value="CCDC137"/>
</dbReference>
<feature type="region of interest" description="Disordered" evidence="1">
    <location>
        <begin position="60"/>
        <end position="95"/>
    </location>
</feature>
<dbReference type="FunCoup" id="B3MVS1">
    <property type="interactions" value="1477"/>
</dbReference>
<feature type="compositionally biased region" description="Low complexity" evidence="1">
    <location>
        <begin position="283"/>
        <end position="295"/>
    </location>
</feature>
<gene>
    <name evidence="2" type="primary">Dana\GF22552</name>
    <name evidence="2" type="synonym">dana_GLEANR_6512</name>
    <name evidence="2" type="ORF">GF22552</name>
</gene>
<feature type="region of interest" description="Disordered" evidence="1">
    <location>
        <begin position="1"/>
        <end position="45"/>
    </location>
</feature>
<dbReference type="GO" id="GO:0005634">
    <property type="term" value="C:nucleus"/>
    <property type="evidence" value="ECO:0007669"/>
    <property type="project" value="TreeGrafter"/>
</dbReference>
<dbReference type="OMA" id="HHGVRDP"/>
<dbReference type="GeneID" id="6505209"/>
<evidence type="ECO:0000313" key="2">
    <source>
        <dbReference type="EMBL" id="EDV35066.1"/>
    </source>
</evidence>
<dbReference type="PANTHER" id="PTHR21838:SF2">
    <property type="entry name" value="COILED-COIL DOMAIN-CONTAINING PROTEIN 137"/>
    <property type="match status" value="1"/>
</dbReference>
<feature type="compositionally biased region" description="Basic and acidic residues" evidence="1">
    <location>
        <begin position="15"/>
        <end position="29"/>
    </location>
</feature>
<accession>B3MVS1</accession>
<reference evidence="2 3" key="1">
    <citation type="journal article" date="2007" name="Nature">
        <title>Evolution of genes and genomes on the Drosophila phylogeny.</title>
        <authorList>
            <consortium name="Drosophila 12 Genomes Consortium"/>
            <person name="Clark A.G."/>
            <person name="Eisen M.B."/>
            <person name="Smith D.R."/>
            <person name="Bergman C.M."/>
            <person name="Oliver B."/>
            <person name="Markow T.A."/>
            <person name="Kaufman T.C."/>
            <person name="Kellis M."/>
            <person name="Gelbart W."/>
            <person name="Iyer V.N."/>
            <person name="Pollard D.A."/>
            <person name="Sackton T.B."/>
            <person name="Larracuente A.M."/>
            <person name="Singh N.D."/>
            <person name="Abad J.P."/>
            <person name="Abt D.N."/>
            <person name="Adryan B."/>
            <person name="Aguade M."/>
            <person name="Akashi H."/>
            <person name="Anderson W.W."/>
            <person name="Aquadro C.F."/>
            <person name="Ardell D.H."/>
            <person name="Arguello R."/>
            <person name="Artieri C.G."/>
            <person name="Barbash D.A."/>
            <person name="Barker D."/>
            <person name="Barsanti P."/>
            <person name="Batterham P."/>
            <person name="Batzoglou S."/>
            <person name="Begun D."/>
            <person name="Bhutkar A."/>
            <person name="Blanco E."/>
            <person name="Bosak S.A."/>
            <person name="Bradley R.K."/>
            <person name="Brand A.D."/>
            <person name="Brent M.R."/>
            <person name="Brooks A.N."/>
            <person name="Brown R.H."/>
            <person name="Butlin R.K."/>
            <person name="Caggese C."/>
            <person name="Calvi B.R."/>
            <person name="Bernardo de Carvalho A."/>
            <person name="Caspi A."/>
            <person name="Castrezana S."/>
            <person name="Celniker S.E."/>
            <person name="Chang J.L."/>
            <person name="Chapple C."/>
            <person name="Chatterji S."/>
            <person name="Chinwalla A."/>
            <person name="Civetta A."/>
            <person name="Clifton S.W."/>
            <person name="Comeron J.M."/>
            <person name="Costello J.C."/>
            <person name="Coyne J.A."/>
            <person name="Daub J."/>
            <person name="David R.G."/>
            <person name="Delcher A.L."/>
            <person name="Delehaunty K."/>
            <person name="Do C.B."/>
            <person name="Ebling H."/>
            <person name="Edwards K."/>
            <person name="Eickbush T."/>
            <person name="Evans J.D."/>
            <person name="Filipski A."/>
            <person name="Findeiss S."/>
            <person name="Freyhult E."/>
            <person name="Fulton L."/>
            <person name="Fulton R."/>
            <person name="Garcia A.C."/>
            <person name="Gardiner A."/>
            <person name="Garfield D.A."/>
            <person name="Garvin B.E."/>
            <person name="Gibson G."/>
            <person name="Gilbert D."/>
            <person name="Gnerre S."/>
            <person name="Godfrey J."/>
            <person name="Good R."/>
            <person name="Gotea V."/>
            <person name="Gravely B."/>
            <person name="Greenberg A.J."/>
            <person name="Griffiths-Jones S."/>
            <person name="Gross S."/>
            <person name="Guigo R."/>
            <person name="Gustafson E.A."/>
            <person name="Haerty W."/>
            <person name="Hahn M.W."/>
            <person name="Halligan D.L."/>
            <person name="Halpern A.L."/>
            <person name="Halter G.M."/>
            <person name="Han M.V."/>
            <person name="Heger A."/>
            <person name="Hillier L."/>
            <person name="Hinrichs A.S."/>
            <person name="Holmes I."/>
            <person name="Hoskins R.A."/>
            <person name="Hubisz M.J."/>
            <person name="Hultmark D."/>
            <person name="Huntley M.A."/>
            <person name="Jaffe D.B."/>
            <person name="Jagadeeshan S."/>
            <person name="Jeck W.R."/>
            <person name="Johnson J."/>
            <person name="Jones C.D."/>
            <person name="Jordan W.C."/>
            <person name="Karpen G.H."/>
            <person name="Kataoka E."/>
            <person name="Keightley P.D."/>
            <person name="Kheradpour P."/>
            <person name="Kirkness E.F."/>
            <person name="Koerich L.B."/>
            <person name="Kristiansen K."/>
            <person name="Kudrna D."/>
            <person name="Kulathinal R.J."/>
            <person name="Kumar S."/>
            <person name="Kwok R."/>
            <person name="Lander E."/>
            <person name="Langley C.H."/>
            <person name="Lapoint R."/>
            <person name="Lazzaro B.P."/>
            <person name="Lee S.J."/>
            <person name="Levesque L."/>
            <person name="Li R."/>
            <person name="Lin C.F."/>
            <person name="Lin M.F."/>
            <person name="Lindblad-Toh K."/>
            <person name="Llopart A."/>
            <person name="Long M."/>
            <person name="Low L."/>
            <person name="Lozovsky E."/>
            <person name="Lu J."/>
            <person name="Luo M."/>
            <person name="Machado C.A."/>
            <person name="Makalowski W."/>
            <person name="Marzo M."/>
            <person name="Matsuda M."/>
            <person name="Matzkin L."/>
            <person name="McAllister B."/>
            <person name="McBride C.S."/>
            <person name="McKernan B."/>
            <person name="McKernan K."/>
            <person name="Mendez-Lago M."/>
            <person name="Minx P."/>
            <person name="Mollenhauer M.U."/>
            <person name="Montooth K."/>
            <person name="Mount S.M."/>
            <person name="Mu X."/>
            <person name="Myers E."/>
            <person name="Negre B."/>
            <person name="Newfeld S."/>
            <person name="Nielsen R."/>
            <person name="Noor M.A."/>
            <person name="O'Grady P."/>
            <person name="Pachter L."/>
            <person name="Papaceit M."/>
            <person name="Parisi M.J."/>
            <person name="Parisi M."/>
            <person name="Parts L."/>
            <person name="Pedersen J.S."/>
            <person name="Pesole G."/>
            <person name="Phillippy A.M."/>
            <person name="Ponting C.P."/>
            <person name="Pop M."/>
            <person name="Porcelli D."/>
            <person name="Powell J.R."/>
            <person name="Prohaska S."/>
            <person name="Pruitt K."/>
            <person name="Puig M."/>
            <person name="Quesneville H."/>
            <person name="Ram K.R."/>
            <person name="Rand D."/>
            <person name="Rasmussen M.D."/>
            <person name="Reed L.K."/>
            <person name="Reenan R."/>
            <person name="Reily A."/>
            <person name="Remington K.A."/>
            <person name="Rieger T.T."/>
            <person name="Ritchie M.G."/>
            <person name="Robin C."/>
            <person name="Rogers Y.H."/>
            <person name="Rohde C."/>
            <person name="Rozas J."/>
            <person name="Rubenfield M.J."/>
            <person name="Ruiz A."/>
            <person name="Russo S."/>
            <person name="Salzberg S.L."/>
            <person name="Sanchez-Gracia A."/>
            <person name="Saranga D.J."/>
            <person name="Sato H."/>
            <person name="Schaeffer S.W."/>
            <person name="Schatz M.C."/>
            <person name="Schlenke T."/>
            <person name="Schwartz R."/>
            <person name="Segarra C."/>
            <person name="Singh R.S."/>
            <person name="Sirot L."/>
            <person name="Sirota M."/>
            <person name="Sisneros N.B."/>
            <person name="Smith C.D."/>
            <person name="Smith T.F."/>
            <person name="Spieth J."/>
            <person name="Stage D.E."/>
            <person name="Stark A."/>
            <person name="Stephan W."/>
            <person name="Strausberg R.L."/>
            <person name="Strempel S."/>
            <person name="Sturgill D."/>
            <person name="Sutton G."/>
            <person name="Sutton G.G."/>
            <person name="Tao W."/>
            <person name="Teichmann S."/>
            <person name="Tobari Y.N."/>
            <person name="Tomimura Y."/>
            <person name="Tsolas J.M."/>
            <person name="Valente V.L."/>
            <person name="Venter E."/>
            <person name="Venter J.C."/>
            <person name="Vicario S."/>
            <person name="Vieira F.G."/>
            <person name="Vilella A.J."/>
            <person name="Villasante A."/>
            <person name="Walenz B."/>
            <person name="Wang J."/>
            <person name="Wasserman M."/>
            <person name="Watts T."/>
            <person name="Wilson D."/>
            <person name="Wilson R.K."/>
            <person name="Wing R.A."/>
            <person name="Wolfner M.F."/>
            <person name="Wong A."/>
            <person name="Wong G.K."/>
            <person name="Wu C.I."/>
            <person name="Wu G."/>
            <person name="Yamamoto D."/>
            <person name="Yang H.P."/>
            <person name="Yang S.P."/>
            <person name="Yorke J.A."/>
            <person name="Yoshida K."/>
            <person name="Zdobnov E."/>
            <person name="Zhang P."/>
            <person name="Zhang Y."/>
            <person name="Zimin A.V."/>
            <person name="Baldwin J."/>
            <person name="Abdouelleil A."/>
            <person name="Abdulkadir J."/>
            <person name="Abebe A."/>
            <person name="Abera B."/>
            <person name="Abreu J."/>
            <person name="Acer S.C."/>
            <person name="Aftuck L."/>
            <person name="Alexander A."/>
            <person name="An P."/>
            <person name="Anderson E."/>
            <person name="Anderson S."/>
            <person name="Arachi H."/>
            <person name="Azer M."/>
            <person name="Bachantsang P."/>
            <person name="Barry A."/>
            <person name="Bayul T."/>
            <person name="Berlin A."/>
            <person name="Bessette D."/>
            <person name="Bloom T."/>
            <person name="Blye J."/>
            <person name="Boguslavskiy L."/>
            <person name="Bonnet C."/>
            <person name="Boukhgalter B."/>
            <person name="Bourzgui I."/>
            <person name="Brown A."/>
            <person name="Cahill P."/>
            <person name="Channer S."/>
            <person name="Cheshatsang Y."/>
            <person name="Chuda L."/>
            <person name="Citroen M."/>
            <person name="Collymore A."/>
            <person name="Cooke P."/>
            <person name="Costello M."/>
            <person name="D'Aco K."/>
            <person name="Daza R."/>
            <person name="De Haan G."/>
            <person name="DeGray S."/>
            <person name="DeMaso C."/>
            <person name="Dhargay N."/>
            <person name="Dooley K."/>
            <person name="Dooley E."/>
            <person name="Doricent M."/>
            <person name="Dorje P."/>
            <person name="Dorjee K."/>
            <person name="Dupes A."/>
            <person name="Elong R."/>
            <person name="Falk J."/>
            <person name="Farina A."/>
            <person name="Faro S."/>
            <person name="Ferguson D."/>
            <person name="Fisher S."/>
            <person name="Foley C.D."/>
            <person name="Franke A."/>
            <person name="Friedrich D."/>
            <person name="Gadbois L."/>
            <person name="Gearin G."/>
            <person name="Gearin C.R."/>
            <person name="Giannoukos G."/>
            <person name="Goode T."/>
            <person name="Graham J."/>
            <person name="Grandbois E."/>
            <person name="Grewal S."/>
            <person name="Gyaltsen K."/>
            <person name="Hafez N."/>
            <person name="Hagos B."/>
            <person name="Hall J."/>
            <person name="Henson C."/>
            <person name="Hollinger A."/>
            <person name="Honan T."/>
            <person name="Huard M.D."/>
            <person name="Hughes L."/>
            <person name="Hurhula B."/>
            <person name="Husby M.E."/>
            <person name="Kamat A."/>
            <person name="Kanga B."/>
            <person name="Kashin S."/>
            <person name="Khazanovich D."/>
            <person name="Kisner P."/>
            <person name="Lance K."/>
            <person name="Lara M."/>
            <person name="Lee W."/>
            <person name="Lennon N."/>
            <person name="Letendre F."/>
            <person name="LeVine R."/>
            <person name="Lipovsky A."/>
            <person name="Liu X."/>
            <person name="Liu J."/>
            <person name="Liu S."/>
            <person name="Lokyitsang T."/>
            <person name="Lokyitsang Y."/>
            <person name="Lubonja R."/>
            <person name="Lui A."/>
            <person name="MacDonald P."/>
            <person name="Magnisalis V."/>
            <person name="Maru K."/>
            <person name="Matthews C."/>
            <person name="McCusker W."/>
            <person name="McDonough S."/>
            <person name="Mehta T."/>
            <person name="Meldrim J."/>
            <person name="Meneus L."/>
            <person name="Mihai O."/>
            <person name="Mihalev A."/>
            <person name="Mihova T."/>
            <person name="Mittelman R."/>
            <person name="Mlenga V."/>
            <person name="Montmayeur A."/>
            <person name="Mulrain L."/>
            <person name="Navidi A."/>
            <person name="Naylor J."/>
            <person name="Negash T."/>
            <person name="Nguyen T."/>
            <person name="Nguyen N."/>
            <person name="Nicol R."/>
            <person name="Norbu C."/>
            <person name="Norbu N."/>
            <person name="Novod N."/>
            <person name="O'Neill B."/>
            <person name="Osman S."/>
            <person name="Markiewicz E."/>
            <person name="Oyono O.L."/>
            <person name="Patti C."/>
            <person name="Phunkhang P."/>
            <person name="Pierre F."/>
            <person name="Priest M."/>
            <person name="Raghuraman S."/>
            <person name="Rege F."/>
            <person name="Reyes R."/>
            <person name="Rise C."/>
            <person name="Rogov P."/>
            <person name="Ross K."/>
            <person name="Ryan E."/>
            <person name="Settipalli S."/>
            <person name="Shea T."/>
            <person name="Sherpa N."/>
            <person name="Shi L."/>
            <person name="Shih D."/>
            <person name="Sparrow T."/>
            <person name="Spaulding J."/>
            <person name="Stalker J."/>
            <person name="Stange-Thomann N."/>
            <person name="Stavropoulos S."/>
            <person name="Stone C."/>
            <person name="Strader C."/>
            <person name="Tesfaye S."/>
            <person name="Thomson T."/>
            <person name="Thoulutsang Y."/>
            <person name="Thoulutsang D."/>
            <person name="Topham K."/>
            <person name="Topping I."/>
            <person name="Tsamla T."/>
            <person name="Vassiliev H."/>
            <person name="Vo A."/>
            <person name="Wangchuk T."/>
            <person name="Wangdi T."/>
            <person name="Weiand M."/>
            <person name="Wilkinson J."/>
            <person name="Wilson A."/>
            <person name="Yadav S."/>
            <person name="Young G."/>
            <person name="Yu Q."/>
            <person name="Zembek L."/>
            <person name="Zhong D."/>
            <person name="Zimmer A."/>
            <person name="Zwirko Z."/>
            <person name="Jaffe D.B."/>
            <person name="Alvarez P."/>
            <person name="Brockman W."/>
            <person name="Butler J."/>
            <person name="Chin C."/>
            <person name="Gnerre S."/>
            <person name="Grabherr M."/>
            <person name="Kleber M."/>
            <person name="Mauceli E."/>
            <person name="MacCallum I."/>
        </authorList>
    </citation>
    <scope>NUCLEOTIDE SEQUENCE [LARGE SCALE GENOMIC DNA]</scope>
    <source>
        <strain evidence="3">Tucson 14024-0371.13</strain>
    </source>
</reference>
<feature type="region of interest" description="Disordered" evidence="1">
    <location>
        <begin position="159"/>
        <end position="312"/>
    </location>
</feature>
<evidence type="ECO:0008006" key="4">
    <source>
        <dbReference type="Google" id="ProtNLM"/>
    </source>
</evidence>
<organism evidence="2 3">
    <name type="scientific">Drosophila ananassae</name>
    <name type="common">Fruit fly</name>
    <dbReference type="NCBI Taxonomy" id="7217"/>
    <lineage>
        <taxon>Eukaryota</taxon>
        <taxon>Metazoa</taxon>
        <taxon>Ecdysozoa</taxon>
        <taxon>Arthropoda</taxon>
        <taxon>Hexapoda</taxon>
        <taxon>Insecta</taxon>
        <taxon>Pterygota</taxon>
        <taxon>Neoptera</taxon>
        <taxon>Endopterygota</taxon>
        <taxon>Diptera</taxon>
        <taxon>Brachycera</taxon>
        <taxon>Muscomorpha</taxon>
        <taxon>Ephydroidea</taxon>
        <taxon>Drosophilidae</taxon>
        <taxon>Drosophila</taxon>
        <taxon>Sophophora</taxon>
    </lineage>
</organism>
<dbReference type="KEGG" id="dan:6505209"/>
<evidence type="ECO:0000313" key="3">
    <source>
        <dbReference type="Proteomes" id="UP000007801"/>
    </source>
</evidence>
<name>B3MVS1_DROAN</name>